<gene>
    <name evidence="3" type="ORF">CEY16_13920</name>
</gene>
<proteinExistence type="predicted"/>
<protein>
    <recommendedName>
        <fullName evidence="2">SMODS and SLOG-associating 2TM effector domain-containing protein</fullName>
    </recommendedName>
</protein>
<dbReference type="OrthoDB" id="2970514at2"/>
<dbReference type="RefSeq" id="WP_101332650.1">
    <property type="nucleotide sequence ID" value="NZ_PJNH01000004.1"/>
</dbReference>
<keyword evidence="4" id="KW-1185">Reference proteome</keyword>
<accession>A0A2I0QS28</accession>
<name>A0A2I0QS28_9BACI</name>
<keyword evidence="1" id="KW-0472">Membrane</keyword>
<dbReference type="NCBIfam" id="NF033631">
    <property type="entry name" value="SLATT_5"/>
    <property type="match status" value="1"/>
</dbReference>
<comment type="caution">
    <text evidence="3">The sequence shown here is derived from an EMBL/GenBank/DDBJ whole genome shotgun (WGS) entry which is preliminary data.</text>
</comment>
<keyword evidence="1" id="KW-0812">Transmembrane</keyword>
<evidence type="ECO:0000313" key="3">
    <source>
        <dbReference type="EMBL" id="PKR76900.1"/>
    </source>
</evidence>
<sequence>MEDIQADLLLKRIKSLNTRIYLTRKSRINTEDRLIKKNNFYQFINVYYSIVLVFSSILNLQASPKTSLFLLSSSIALSLFSLFVISKNLTERQFSVKFNYIRLQELLNELDRIEDDLIAGIRKMSDIVNSYEEVNAKYISALSSVENQEEVDYLNFIKSTGFQNIKLDSSQKIVLCKHAFKETMKRATLIIAPIIAYLLLWFFIS</sequence>
<evidence type="ECO:0000256" key="1">
    <source>
        <dbReference type="SAM" id="Phobius"/>
    </source>
</evidence>
<reference evidence="3 4" key="1">
    <citation type="submission" date="2017-06" db="EMBL/GenBank/DDBJ databases">
        <title>the draft geome sequence of Illustriluteabacillus marina B3227.</title>
        <authorList>
            <person name="He R.-H."/>
            <person name="Du Z.-J."/>
        </authorList>
    </citation>
    <scope>NUCLEOTIDE SEQUENCE [LARGE SCALE GENOMIC DNA]</scope>
    <source>
        <strain evidence="3 4">B3227</strain>
    </source>
</reference>
<organism evidence="3 4">
    <name type="scientific">Halalkalibacillus sediminis</name>
    <dbReference type="NCBI Taxonomy" id="2018042"/>
    <lineage>
        <taxon>Bacteria</taxon>
        <taxon>Bacillati</taxon>
        <taxon>Bacillota</taxon>
        <taxon>Bacilli</taxon>
        <taxon>Bacillales</taxon>
        <taxon>Bacillaceae</taxon>
        <taxon>Halalkalibacillus</taxon>
    </lineage>
</organism>
<dbReference type="Pfam" id="PF18160">
    <property type="entry name" value="SLATT_5"/>
    <property type="match status" value="1"/>
</dbReference>
<dbReference type="InterPro" id="IPR041115">
    <property type="entry name" value="SLATT_5"/>
</dbReference>
<dbReference type="Proteomes" id="UP000243524">
    <property type="component" value="Unassembled WGS sequence"/>
</dbReference>
<feature type="domain" description="SMODS and SLOG-associating 2TM effector" evidence="2">
    <location>
        <begin position="11"/>
        <end position="198"/>
    </location>
</feature>
<dbReference type="EMBL" id="PJNH01000004">
    <property type="protein sequence ID" value="PKR76900.1"/>
    <property type="molecule type" value="Genomic_DNA"/>
</dbReference>
<evidence type="ECO:0000313" key="4">
    <source>
        <dbReference type="Proteomes" id="UP000243524"/>
    </source>
</evidence>
<keyword evidence="1" id="KW-1133">Transmembrane helix</keyword>
<feature type="transmembrane region" description="Helical" evidence="1">
    <location>
        <begin position="68"/>
        <end position="85"/>
    </location>
</feature>
<dbReference type="AlphaFoldDB" id="A0A2I0QS28"/>
<evidence type="ECO:0000259" key="2">
    <source>
        <dbReference type="Pfam" id="PF18160"/>
    </source>
</evidence>
<feature type="transmembrane region" description="Helical" evidence="1">
    <location>
        <begin position="43"/>
        <end position="62"/>
    </location>
</feature>
<feature type="transmembrane region" description="Helical" evidence="1">
    <location>
        <begin position="187"/>
        <end position="204"/>
    </location>
</feature>